<evidence type="ECO:0000256" key="7">
    <source>
        <dbReference type="SAM" id="Phobius"/>
    </source>
</evidence>
<dbReference type="PANTHER" id="PTHR39087">
    <property type="entry name" value="UPF0104 MEMBRANE PROTEIN MJ1595"/>
    <property type="match status" value="1"/>
</dbReference>
<dbReference type="InterPro" id="IPR022791">
    <property type="entry name" value="L-PG_synthase/AglD"/>
</dbReference>
<feature type="transmembrane region" description="Helical" evidence="7">
    <location>
        <begin position="321"/>
        <end position="343"/>
    </location>
</feature>
<comment type="subcellular location">
    <subcellularLocation>
        <location evidence="1">Cell membrane</location>
        <topology evidence="1">Multi-pass membrane protein</topology>
    </subcellularLocation>
</comment>
<feature type="transmembrane region" description="Helical" evidence="7">
    <location>
        <begin position="225"/>
        <end position="244"/>
    </location>
</feature>
<evidence type="ECO:0000256" key="4">
    <source>
        <dbReference type="ARBA" id="ARBA00022989"/>
    </source>
</evidence>
<dbReference type="AlphaFoldDB" id="A0A6J4VB54"/>
<dbReference type="GO" id="GO:0005886">
    <property type="term" value="C:plasma membrane"/>
    <property type="evidence" value="ECO:0007669"/>
    <property type="project" value="UniProtKB-SubCell"/>
</dbReference>
<keyword evidence="2" id="KW-1003">Cell membrane</keyword>
<evidence type="ECO:0000256" key="3">
    <source>
        <dbReference type="ARBA" id="ARBA00022692"/>
    </source>
</evidence>
<accession>A0A6J4VB54</accession>
<dbReference type="NCBIfam" id="TIGR00374">
    <property type="entry name" value="flippase-like domain"/>
    <property type="match status" value="2"/>
</dbReference>
<name>A0A6J4VB54_9BACT</name>
<evidence type="ECO:0000256" key="2">
    <source>
        <dbReference type="ARBA" id="ARBA00022475"/>
    </source>
</evidence>
<dbReference type="EMBL" id="CADCWG010000289">
    <property type="protein sequence ID" value="CAA9574319.1"/>
    <property type="molecule type" value="Genomic_DNA"/>
</dbReference>
<organism evidence="8">
    <name type="scientific">uncultured Thermomicrobiales bacterium</name>
    <dbReference type="NCBI Taxonomy" id="1645740"/>
    <lineage>
        <taxon>Bacteria</taxon>
        <taxon>Pseudomonadati</taxon>
        <taxon>Thermomicrobiota</taxon>
        <taxon>Thermomicrobia</taxon>
        <taxon>Thermomicrobiales</taxon>
        <taxon>environmental samples</taxon>
    </lineage>
</organism>
<evidence type="ECO:0000256" key="1">
    <source>
        <dbReference type="ARBA" id="ARBA00004651"/>
    </source>
</evidence>
<proteinExistence type="predicted"/>
<feature type="transmembrane region" description="Helical" evidence="7">
    <location>
        <begin position="102"/>
        <end position="123"/>
    </location>
</feature>
<evidence type="ECO:0000256" key="6">
    <source>
        <dbReference type="SAM" id="MobiDB-lite"/>
    </source>
</evidence>
<sequence>MTRPTSTAVVLPPEAEQSGPRQPSFAPVDGEVFGGTVLAPNGTRDAGPSPSSEEESGPGSLRERFLRPQTLVSFALAAAIIAFFFLRLDIDPAAVWANLRRANPLTFLLALSIFYLGFIVRAARWRAMLGRVGVDASHGFPVPALPGLVEIYVLSWFANCIVPAKLGDAYRSFLLKRATRAPFSTGLGTILAERLIDLLALFVAMSVAAVSVFGRHLPGQATQTLIGGTLLVALGAVGLAGMWLSRDVLERRLPGRFREQYGRLHTAVFASLRRPERFLAISVGIWLSEGLRLFLVALALGAEVSISMAVFVALLSSLLTAIPFTPAGLGVVEAAMIVMLGLADVDNSMATSIAILDRVIGYWSLVVVGLVLYARRVRRDLA</sequence>
<feature type="region of interest" description="Disordered" evidence="6">
    <location>
        <begin position="1"/>
        <end position="60"/>
    </location>
</feature>
<gene>
    <name evidence="8" type="ORF">AVDCRST_MAG49-3988</name>
</gene>
<keyword evidence="4 7" id="KW-1133">Transmembrane helix</keyword>
<dbReference type="PANTHER" id="PTHR39087:SF2">
    <property type="entry name" value="UPF0104 MEMBRANE PROTEIN MJ1595"/>
    <property type="match status" value="1"/>
</dbReference>
<feature type="transmembrane region" description="Helical" evidence="7">
    <location>
        <begin position="355"/>
        <end position="374"/>
    </location>
</feature>
<feature type="transmembrane region" description="Helical" evidence="7">
    <location>
        <begin position="71"/>
        <end position="90"/>
    </location>
</feature>
<evidence type="ECO:0000256" key="5">
    <source>
        <dbReference type="ARBA" id="ARBA00023136"/>
    </source>
</evidence>
<protein>
    <submittedName>
        <fullName evidence="8">UPF0104 membrane protein MJ1078</fullName>
    </submittedName>
</protein>
<evidence type="ECO:0000313" key="8">
    <source>
        <dbReference type="EMBL" id="CAA9574319.1"/>
    </source>
</evidence>
<feature type="transmembrane region" description="Helical" evidence="7">
    <location>
        <begin position="195"/>
        <end position="213"/>
    </location>
</feature>
<reference evidence="8" key="1">
    <citation type="submission" date="2020-02" db="EMBL/GenBank/DDBJ databases">
        <authorList>
            <person name="Meier V. D."/>
        </authorList>
    </citation>
    <scope>NUCLEOTIDE SEQUENCE</scope>
    <source>
        <strain evidence="8">AVDCRST_MAG49</strain>
    </source>
</reference>
<feature type="transmembrane region" description="Helical" evidence="7">
    <location>
        <begin position="293"/>
        <end position="315"/>
    </location>
</feature>
<keyword evidence="3 7" id="KW-0812">Transmembrane</keyword>
<dbReference type="Pfam" id="PF03706">
    <property type="entry name" value="LPG_synthase_TM"/>
    <property type="match status" value="1"/>
</dbReference>
<keyword evidence="5 7" id="KW-0472">Membrane</keyword>